<dbReference type="KEGG" id="muo:115461767"/>
<protein>
    <submittedName>
        <fullName evidence="4">Uncharacterized protein LOC115461767</fullName>
    </submittedName>
</protein>
<evidence type="ECO:0000259" key="2">
    <source>
        <dbReference type="PROSITE" id="PS50090"/>
    </source>
</evidence>
<feature type="compositionally biased region" description="Basic and acidic residues" evidence="1">
    <location>
        <begin position="123"/>
        <end position="134"/>
    </location>
</feature>
<dbReference type="InterPro" id="IPR044822">
    <property type="entry name" value="Myb_DNA-bind_4"/>
</dbReference>
<dbReference type="OrthoDB" id="9041952at2759"/>
<dbReference type="PROSITE" id="PS50090">
    <property type="entry name" value="MYB_LIKE"/>
    <property type="match status" value="1"/>
</dbReference>
<dbReference type="Pfam" id="PF13837">
    <property type="entry name" value="Myb_DNA-bind_4"/>
    <property type="match status" value="1"/>
</dbReference>
<dbReference type="InterPro" id="IPR001005">
    <property type="entry name" value="SANT/Myb"/>
</dbReference>
<proteinExistence type="predicted"/>
<feature type="region of interest" description="Disordered" evidence="1">
    <location>
        <begin position="176"/>
        <end position="226"/>
    </location>
</feature>
<reference evidence="4" key="1">
    <citation type="submission" date="2025-08" db="UniProtKB">
        <authorList>
            <consortium name="RefSeq"/>
        </authorList>
    </citation>
    <scope>IDENTIFICATION</scope>
</reference>
<dbReference type="Gene3D" id="1.10.10.60">
    <property type="entry name" value="Homeodomain-like"/>
    <property type="match status" value="1"/>
</dbReference>
<gene>
    <name evidence="4" type="primary">LOC115461767</name>
</gene>
<dbReference type="SMART" id="SM00717">
    <property type="entry name" value="SANT"/>
    <property type="match status" value="1"/>
</dbReference>
<name>A0A6P7WWU9_9AMPH</name>
<feature type="domain" description="Myb-like" evidence="2">
    <location>
        <begin position="6"/>
        <end position="67"/>
    </location>
</feature>
<dbReference type="RefSeq" id="XP_030047672.1">
    <property type="nucleotide sequence ID" value="XM_030191812.1"/>
</dbReference>
<organism evidence="3 4">
    <name type="scientific">Microcaecilia unicolor</name>
    <dbReference type="NCBI Taxonomy" id="1415580"/>
    <lineage>
        <taxon>Eukaryota</taxon>
        <taxon>Metazoa</taxon>
        <taxon>Chordata</taxon>
        <taxon>Craniata</taxon>
        <taxon>Vertebrata</taxon>
        <taxon>Euteleostomi</taxon>
        <taxon>Amphibia</taxon>
        <taxon>Gymnophiona</taxon>
        <taxon>Siphonopidae</taxon>
        <taxon>Microcaecilia</taxon>
    </lineage>
</organism>
<keyword evidence="3" id="KW-1185">Reference proteome</keyword>
<accession>A0A6P7WWU9</accession>
<dbReference type="Proteomes" id="UP000515156">
    <property type="component" value="Chromosome 2"/>
</dbReference>
<dbReference type="AlphaFoldDB" id="A0A6P7WWU9"/>
<dbReference type="GeneID" id="115461767"/>
<dbReference type="InParanoid" id="A0A6P7WWU9"/>
<evidence type="ECO:0000313" key="4">
    <source>
        <dbReference type="RefSeq" id="XP_030047672.1"/>
    </source>
</evidence>
<feature type="region of interest" description="Disordered" evidence="1">
    <location>
        <begin position="114"/>
        <end position="139"/>
    </location>
</feature>
<sequence length="226" mass="26311">MPGGKRWLGKEVRILLGAVRRFPGFRQLISSSRQRNQDLWREISSELAELGYLRTPDQCRSKWMALKRTFFKAMDNVVLRGQPVDPRFLPHYTKIKSIWERAGRPRFRQRLAPGFINQVTQREPQETSSNRRSEVIVIPSGTDSERDWLAEELPSTSNEQAFSSQQRINNLLIWSRSPTPPEQRCEDHQDWQRSPTPPEHTVGQETAEASTSPTHPHVKNQFQSRK</sequence>
<feature type="compositionally biased region" description="Polar residues" evidence="1">
    <location>
        <begin position="203"/>
        <end position="226"/>
    </location>
</feature>
<evidence type="ECO:0000256" key="1">
    <source>
        <dbReference type="SAM" id="MobiDB-lite"/>
    </source>
</evidence>
<evidence type="ECO:0000313" key="3">
    <source>
        <dbReference type="Proteomes" id="UP000515156"/>
    </source>
</evidence>